<sequence>MIRLELHQRPVVFFALFFISGLPHNRESGSPGIGKEHQNLLSNQVYIEG</sequence>
<dbReference type="Proteomes" id="UP000190367">
    <property type="component" value="Unassembled WGS sequence"/>
</dbReference>
<dbReference type="EMBL" id="FUWZ01000001">
    <property type="protein sequence ID" value="SJZ70984.1"/>
    <property type="molecule type" value="Genomic_DNA"/>
</dbReference>
<keyword evidence="2" id="KW-1185">Reference proteome</keyword>
<reference evidence="2" key="1">
    <citation type="submission" date="2017-02" db="EMBL/GenBank/DDBJ databases">
        <authorList>
            <person name="Varghese N."/>
            <person name="Submissions S."/>
        </authorList>
    </citation>
    <scope>NUCLEOTIDE SEQUENCE [LARGE SCALE GENOMIC DNA]</scope>
    <source>
        <strain evidence="2">DSM 22224</strain>
    </source>
</reference>
<proteinExistence type="predicted"/>
<dbReference type="STRING" id="634771.SAMN04488128_1011297"/>
<evidence type="ECO:0000313" key="1">
    <source>
        <dbReference type="EMBL" id="SJZ70984.1"/>
    </source>
</evidence>
<organism evidence="1 2">
    <name type="scientific">Chitinophaga eiseniae</name>
    <dbReference type="NCBI Taxonomy" id="634771"/>
    <lineage>
        <taxon>Bacteria</taxon>
        <taxon>Pseudomonadati</taxon>
        <taxon>Bacteroidota</taxon>
        <taxon>Chitinophagia</taxon>
        <taxon>Chitinophagales</taxon>
        <taxon>Chitinophagaceae</taxon>
        <taxon>Chitinophaga</taxon>
    </lineage>
</organism>
<name>A0A1T4MVV7_9BACT</name>
<protein>
    <submittedName>
        <fullName evidence="1">Uncharacterized protein</fullName>
    </submittedName>
</protein>
<accession>A0A1T4MVV7</accession>
<evidence type="ECO:0000313" key="2">
    <source>
        <dbReference type="Proteomes" id="UP000190367"/>
    </source>
</evidence>
<gene>
    <name evidence="1" type="ORF">SAMN04488128_1011297</name>
</gene>
<dbReference type="AlphaFoldDB" id="A0A1T4MVV7"/>